<dbReference type="Proteomes" id="UP000593591">
    <property type="component" value="Chromosome"/>
</dbReference>
<reference evidence="4 5" key="1">
    <citation type="submission" date="2018-08" db="EMBL/GenBank/DDBJ databases">
        <title>The first complete genome of Treponema rectale (CHPAT), a commensal spirochete of the bovine rectum.</title>
        <authorList>
            <person name="Staton G.J."/>
            <person name="Clegg S.R."/>
            <person name="Carter S.D."/>
            <person name="Radford A.D."/>
            <person name="Darby A."/>
            <person name="Hall N."/>
            <person name="Birtles R.J."/>
            <person name="Evans N.J."/>
        </authorList>
    </citation>
    <scope>NUCLEOTIDE SEQUENCE [LARGE SCALE GENOMIC DNA]</scope>
    <source>
        <strain evidence="4 5">CHPA</strain>
    </source>
</reference>
<dbReference type="PRINTS" id="PR00455">
    <property type="entry name" value="HTHTETR"/>
</dbReference>
<name>A0A7M1XIP5_9SPIR</name>
<accession>A0A7M1XIP5</accession>
<sequence length="186" mass="22360">MELKEQILEEAMRQFNRDGFDFKMDDLAKELHISKKTIYKHFKNKEDIFHVFIDESFQSVHEQQEEIFYDDDLSIKEKLLRILNTRSRFEDRLSIEKTMELNTYYPRLYELIINTYRTQWDKVKKLIIQGQENGVFKKDINVTLVQTMMMESMQMMHRDNLLSKANLSYRDAIKEASEIIVSGISL</sequence>
<evidence type="ECO:0000259" key="3">
    <source>
        <dbReference type="PROSITE" id="PS50977"/>
    </source>
</evidence>
<dbReference type="PROSITE" id="PS50977">
    <property type="entry name" value="HTH_TETR_2"/>
    <property type="match status" value="1"/>
</dbReference>
<dbReference type="GO" id="GO:0003677">
    <property type="term" value="F:DNA binding"/>
    <property type="evidence" value="ECO:0007669"/>
    <property type="project" value="UniProtKB-UniRule"/>
</dbReference>
<dbReference type="KEGG" id="trc:DYE49_02175"/>
<dbReference type="InterPro" id="IPR036271">
    <property type="entry name" value="Tet_transcr_reg_TetR-rel_C_sf"/>
</dbReference>
<evidence type="ECO:0000313" key="4">
    <source>
        <dbReference type="EMBL" id="QOS39323.1"/>
    </source>
</evidence>
<evidence type="ECO:0000256" key="2">
    <source>
        <dbReference type="PROSITE-ProRule" id="PRU00335"/>
    </source>
</evidence>
<dbReference type="Pfam" id="PF00440">
    <property type="entry name" value="TetR_N"/>
    <property type="match status" value="1"/>
</dbReference>
<dbReference type="PANTHER" id="PTHR30328">
    <property type="entry name" value="TRANSCRIPTIONAL REPRESSOR"/>
    <property type="match status" value="1"/>
</dbReference>
<dbReference type="AlphaFoldDB" id="A0A7M1XIP5"/>
<dbReference type="SUPFAM" id="SSF46689">
    <property type="entry name" value="Homeodomain-like"/>
    <property type="match status" value="1"/>
</dbReference>
<gene>
    <name evidence="4" type="ORF">DYE49_02175</name>
</gene>
<feature type="domain" description="HTH tetR-type" evidence="3">
    <location>
        <begin position="1"/>
        <end position="60"/>
    </location>
</feature>
<dbReference type="SUPFAM" id="SSF48498">
    <property type="entry name" value="Tetracyclin repressor-like, C-terminal domain"/>
    <property type="match status" value="1"/>
</dbReference>
<evidence type="ECO:0000256" key="1">
    <source>
        <dbReference type="ARBA" id="ARBA00023125"/>
    </source>
</evidence>
<dbReference type="Gene3D" id="1.10.357.10">
    <property type="entry name" value="Tetracycline Repressor, domain 2"/>
    <property type="match status" value="1"/>
</dbReference>
<proteinExistence type="predicted"/>
<protein>
    <submittedName>
        <fullName evidence="4">TetR/AcrR family transcriptional regulator</fullName>
    </submittedName>
</protein>
<dbReference type="EMBL" id="CP031517">
    <property type="protein sequence ID" value="QOS39323.1"/>
    <property type="molecule type" value="Genomic_DNA"/>
</dbReference>
<dbReference type="InterPro" id="IPR050109">
    <property type="entry name" value="HTH-type_TetR-like_transc_reg"/>
</dbReference>
<dbReference type="InterPro" id="IPR001647">
    <property type="entry name" value="HTH_TetR"/>
</dbReference>
<organism evidence="4 5">
    <name type="scientific">Treponema rectale</name>
    <dbReference type="NCBI Taxonomy" id="744512"/>
    <lineage>
        <taxon>Bacteria</taxon>
        <taxon>Pseudomonadati</taxon>
        <taxon>Spirochaetota</taxon>
        <taxon>Spirochaetia</taxon>
        <taxon>Spirochaetales</taxon>
        <taxon>Treponemataceae</taxon>
        <taxon>Treponema</taxon>
    </lineage>
</organism>
<dbReference type="PANTHER" id="PTHR30328:SF54">
    <property type="entry name" value="HTH-TYPE TRANSCRIPTIONAL REPRESSOR SCO4008"/>
    <property type="match status" value="1"/>
</dbReference>
<dbReference type="Gene3D" id="1.10.10.60">
    <property type="entry name" value="Homeodomain-like"/>
    <property type="match status" value="1"/>
</dbReference>
<dbReference type="InterPro" id="IPR009057">
    <property type="entry name" value="Homeodomain-like_sf"/>
</dbReference>
<evidence type="ECO:0000313" key="5">
    <source>
        <dbReference type="Proteomes" id="UP000593591"/>
    </source>
</evidence>
<feature type="DNA-binding region" description="H-T-H motif" evidence="2">
    <location>
        <begin position="23"/>
        <end position="42"/>
    </location>
</feature>
<keyword evidence="1 2" id="KW-0238">DNA-binding</keyword>